<reference evidence="4" key="2">
    <citation type="submission" date="2019-11" db="EMBL/GenBank/DDBJ databases">
        <authorList>
            <person name="Feng L."/>
        </authorList>
    </citation>
    <scope>NUCLEOTIDE SEQUENCE</scope>
    <source>
        <strain evidence="4">PmerdaeLFYP103</strain>
    </source>
</reference>
<proteinExistence type="predicted"/>
<evidence type="ECO:0000256" key="1">
    <source>
        <dbReference type="SAM" id="Phobius"/>
    </source>
</evidence>
<reference evidence="5 6" key="1">
    <citation type="journal article" date="2019" name="Nat. Med.">
        <title>A library of human gut bacterial isolates paired with longitudinal multiomics data enables mechanistic microbiome research.</title>
        <authorList>
            <person name="Poyet M."/>
            <person name="Groussin M."/>
            <person name="Gibbons S.M."/>
            <person name="Avila-Pacheco J."/>
            <person name="Jiang X."/>
            <person name="Kearney S.M."/>
            <person name="Perrotta A.R."/>
            <person name="Berdy B."/>
            <person name="Zhao S."/>
            <person name="Lieberman T.D."/>
            <person name="Swanson P.K."/>
            <person name="Smith M."/>
            <person name="Roesemann S."/>
            <person name="Alexander J.E."/>
            <person name="Rich S.A."/>
            <person name="Livny J."/>
            <person name="Vlamakis H."/>
            <person name="Clish C."/>
            <person name="Bullock K."/>
            <person name="Deik A."/>
            <person name="Scott J."/>
            <person name="Pierce K.A."/>
            <person name="Xavier R.J."/>
            <person name="Alm E.J."/>
        </authorList>
    </citation>
    <scope>NUCLEOTIDE SEQUENCE [LARGE SCALE GENOMIC DNA]</scope>
    <source>
        <strain evidence="3 6">BIOML-A11</strain>
        <strain evidence="2 5">BIOML-A29</strain>
    </source>
</reference>
<keyword evidence="5" id="KW-1185">Reference proteome</keyword>
<dbReference type="Proteomes" id="UP000482671">
    <property type="component" value="Unassembled WGS sequence"/>
</dbReference>
<feature type="transmembrane region" description="Helical" evidence="1">
    <location>
        <begin position="7"/>
        <end position="28"/>
    </location>
</feature>
<evidence type="ECO:0000313" key="6">
    <source>
        <dbReference type="Proteomes" id="UP000482671"/>
    </source>
</evidence>
<evidence type="ECO:0000313" key="4">
    <source>
        <dbReference type="EMBL" id="VYU11508.1"/>
    </source>
</evidence>
<dbReference type="EMBL" id="WNCN01000030">
    <property type="protein sequence ID" value="MTU41153.1"/>
    <property type="molecule type" value="Genomic_DNA"/>
</dbReference>
<feature type="transmembrane region" description="Helical" evidence="1">
    <location>
        <begin position="48"/>
        <end position="72"/>
    </location>
</feature>
<dbReference type="RefSeq" id="WP_022321345.1">
    <property type="nucleotide sequence ID" value="NZ_BAABZJ010000001.1"/>
</dbReference>
<keyword evidence="1" id="KW-1133">Transmembrane helix</keyword>
<organism evidence="4">
    <name type="scientific">Parabacteroides merdae</name>
    <dbReference type="NCBI Taxonomy" id="46503"/>
    <lineage>
        <taxon>Bacteria</taxon>
        <taxon>Pseudomonadati</taxon>
        <taxon>Bacteroidota</taxon>
        <taxon>Bacteroidia</taxon>
        <taxon>Bacteroidales</taxon>
        <taxon>Tannerellaceae</taxon>
        <taxon>Parabacteroides</taxon>
    </lineage>
</organism>
<keyword evidence="1" id="KW-0472">Membrane</keyword>
<accession>A0A6L6NFZ6</accession>
<dbReference type="Proteomes" id="UP000434916">
    <property type="component" value="Unassembled WGS sequence"/>
</dbReference>
<gene>
    <name evidence="2" type="ORF">GMD82_17250</name>
    <name evidence="3" type="ORF">GME02_02600</name>
    <name evidence="4" type="ORF">PMLFYP103_01256</name>
</gene>
<dbReference type="EMBL" id="WNDD01000002">
    <property type="protein sequence ID" value="MTV00576.1"/>
    <property type="molecule type" value="Genomic_DNA"/>
</dbReference>
<keyword evidence="1" id="KW-0812">Transmembrane</keyword>
<dbReference type="AlphaFoldDB" id="A0A6L6NFZ6"/>
<protein>
    <submittedName>
        <fullName evidence="4">Uncharacterized protein</fullName>
    </submittedName>
</protein>
<name>A0A6L6NFZ6_9BACT</name>
<evidence type="ECO:0000313" key="2">
    <source>
        <dbReference type="EMBL" id="MTU41153.1"/>
    </source>
</evidence>
<evidence type="ECO:0000313" key="3">
    <source>
        <dbReference type="EMBL" id="MTV00576.1"/>
    </source>
</evidence>
<dbReference type="EMBL" id="CACRUV010000018">
    <property type="protein sequence ID" value="VYU11508.1"/>
    <property type="molecule type" value="Genomic_DNA"/>
</dbReference>
<evidence type="ECO:0000313" key="5">
    <source>
        <dbReference type="Proteomes" id="UP000434916"/>
    </source>
</evidence>
<sequence length="81" mass="9285">MNNFTKYICAGLAIALLIIQAIMIWGLYGNFNGFLNELSDCTRKQLPQLIDLFTTMIVTNWVIIAALLFTLFRPNRKQNNC</sequence>